<dbReference type="EMBL" id="CP157199">
    <property type="protein sequence ID" value="XBG61797.1"/>
    <property type="molecule type" value="Genomic_DNA"/>
</dbReference>
<organism evidence="2">
    <name type="scientific">Pontimicrobium sp. SW4</name>
    <dbReference type="NCBI Taxonomy" id="3153519"/>
    <lineage>
        <taxon>Bacteria</taxon>
        <taxon>Pseudomonadati</taxon>
        <taxon>Bacteroidota</taxon>
        <taxon>Flavobacteriia</taxon>
        <taxon>Flavobacteriales</taxon>
        <taxon>Flavobacteriaceae</taxon>
        <taxon>Pontimicrobium</taxon>
    </lineage>
</organism>
<dbReference type="AlphaFoldDB" id="A0AAU7BUG0"/>
<sequence length="223" mass="25659">MKKLFLLSFLIIFSSCKQAEEKKEPVAKKLTVAEKIANAHGYENWDSVKTFAFTFGGTLEDPNSGRSWVWNPKTNDIKLTRNDEVLEYNRSNMDSVALKADRGFINDKFWALIPFQLIWDEGTTISEPEKATSPVKQEELNKLIITYSSEGGYTPGDAYDIYFDDDYIIREWSFRRGNAPEPTISNTFENYSDYNGIKVAQDHKRSASDRNLLIRNVKVELDE</sequence>
<name>A0AAU7BUG0_9FLAO</name>
<dbReference type="PROSITE" id="PS51257">
    <property type="entry name" value="PROKAR_LIPOPROTEIN"/>
    <property type="match status" value="1"/>
</dbReference>
<evidence type="ECO:0000313" key="2">
    <source>
        <dbReference type="EMBL" id="XBG61797.1"/>
    </source>
</evidence>
<feature type="chain" id="PRO_5043806270" description="Selenophosphate synthetase" evidence="1">
    <location>
        <begin position="20"/>
        <end position="223"/>
    </location>
</feature>
<evidence type="ECO:0000256" key="1">
    <source>
        <dbReference type="SAM" id="SignalP"/>
    </source>
</evidence>
<dbReference type="RefSeq" id="WP_347924588.1">
    <property type="nucleotide sequence ID" value="NZ_CP157199.1"/>
</dbReference>
<protein>
    <recommendedName>
        <fullName evidence="3">Selenophosphate synthetase</fullName>
    </recommendedName>
</protein>
<keyword evidence="1" id="KW-0732">Signal</keyword>
<feature type="signal peptide" evidence="1">
    <location>
        <begin position="1"/>
        <end position="19"/>
    </location>
</feature>
<evidence type="ECO:0008006" key="3">
    <source>
        <dbReference type="Google" id="ProtNLM"/>
    </source>
</evidence>
<accession>A0AAU7BUG0</accession>
<proteinExistence type="predicted"/>
<reference evidence="2" key="1">
    <citation type="submission" date="2024-05" db="EMBL/GenBank/DDBJ databases">
        <title>Pontimicrobium maritimus sp. nov., isolated form sea water.</title>
        <authorList>
            <person name="Muhammad N."/>
            <person name="Vuong T.Q."/>
            <person name="Han H.L."/>
            <person name="Kim S.-G."/>
        </authorList>
    </citation>
    <scope>NUCLEOTIDE SEQUENCE</scope>
    <source>
        <strain evidence="2">SW4</strain>
    </source>
</reference>
<gene>
    <name evidence="2" type="ORF">ABGB03_02580</name>
</gene>